<organism evidence="2 3">
    <name type="scientific">Pantoea brenneri</name>
    <dbReference type="NCBI Taxonomy" id="472694"/>
    <lineage>
        <taxon>Bacteria</taxon>
        <taxon>Pseudomonadati</taxon>
        <taxon>Pseudomonadota</taxon>
        <taxon>Gammaproteobacteria</taxon>
        <taxon>Enterobacterales</taxon>
        <taxon>Erwiniaceae</taxon>
        <taxon>Pantoea</taxon>
    </lineage>
</organism>
<dbReference type="Proteomes" id="UP000566985">
    <property type="component" value="Unassembled WGS sequence"/>
</dbReference>
<dbReference type="SUPFAM" id="SSF53335">
    <property type="entry name" value="S-adenosyl-L-methionine-dependent methyltransferases"/>
    <property type="match status" value="1"/>
</dbReference>
<name>A0A7Y6NG87_9GAMM</name>
<dbReference type="InterPro" id="IPR029063">
    <property type="entry name" value="SAM-dependent_MTases_sf"/>
</dbReference>
<dbReference type="InterPro" id="IPR013216">
    <property type="entry name" value="Methyltransf_11"/>
</dbReference>
<evidence type="ECO:0000313" key="3">
    <source>
        <dbReference type="Proteomes" id="UP000566985"/>
    </source>
</evidence>
<dbReference type="GO" id="GO:0032259">
    <property type="term" value="P:methylation"/>
    <property type="evidence" value="ECO:0007669"/>
    <property type="project" value="UniProtKB-KW"/>
</dbReference>
<protein>
    <submittedName>
        <fullName evidence="2">Class I SAM-dependent methyltransferase</fullName>
    </submittedName>
</protein>
<dbReference type="CDD" id="cd02440">
    <property type="entry name" value="AdoMet_MTases"/>
    <property type="match status" value="1"/>
</dbReference>
<evidence type="ECO:0000313" key="2">
    <source>
        <dbReference type="EMBL" id="NUY97987.1"/>
    </source>
</evidence>
<feature type="domain" description="Methyltransferase type 11" evidence="1">
    <location>
        <begin position="44"/>
        <end position="137"/>
    </location>
</feature>
<evidence type="ECO:0000259" key="1">
    <source>
        <dbReference type="Pfam" id="PF08241"/>
    </source>
</evidence>
<dbReference type="EMBL" id="JABWPM010000019">
    <property type="protein sequence ID" value="NUY97987.1"/>
    <property type="molecule type" value="Genomic_DNA"/>
</dbReference>
<comment type="caution">
    <text evidence="2">The sequence shown here is derived from an EMBL/GenBank/DDBJ whole genome shotgun (WGS) entry which is preliminary data.</text>
</comment>
<sequence length="427" mass="49042">MSNNFYREFEDKHRGKTEDIRQRLTVYLPLIRALDLFYPESFVIDVGCGRGEWLKLLRDNDIQAIGVDLNDGMLAEARKNGLTVELEDCIEFLKKQADDSLTAVTGFHIVEHLPFDLVHTLVIEAHRALKPGGLLILETPNPENISVGSCSFYMDPTHQNPLPPDLLKFLPDYYGFHRTRVVRLQESPNVKDEAGKITLTDVLKGVSPDYSIVAQKKGPQDLFSVFNEFYVKKIGVTLDELADRYDYALVEKIENIEHLNAENFESLQDQLNSLLKIYEKIEGINNDLIRHNQNLEDRLSLVYKSNSWRLTSPLRRSTDLIKRANLTRKKGVKYLIKALLRKLFNRLLVLSGKYPNAKGTALNVMRKVGVYDLVRKLYSKSMFLSDGNLPEHFFSKPITHYNNMSNRAKKIFEDLHDAEVESDKGIK</sequence>
<dbReference type="AlphaFoldDB" id="A0A7Y6NG87"/>
<keyword evidence="2" id="KW-0808">Transferase</keyword>
<keyword evidence="2" id="KW-0489">Methyltransferase</keyword>
<dbReference type="GO" id="GO:0008757">
    <property type="term" value="F:S-adenosylmethionine-dependent methyltransferase activity"/>
    <property type="evidence" value="ECO:0007669"/>
    <property type="project" value="InterPro"/>
</dbReference>
<accession>A0A7Y6NG87</accession>
<gene>
    <name evidence="2" type="ORF">HU668_16135</name>
</gene>
<dbReference type="RefSeq" id="WP_069728954.1">
    <property type="nucleotide sequence ID" value="NZ_JABWPE010000003.1"/>
</dbReference>
<dbReference type="InterPro" id="IPR050508">
    <property type="entry name" value="Methyltransf_Superfamily"/>
</dbReference>
<dbReference type="Gene3D" id="3.40.50.150">
    <property type="entry name" value="Vaccinia Virus protein VP39"/>
    <property type="match status" value="1"/>
</dbReference>
<dbReference type="PANTHER" id="PTHR42912">
    <property type="entry name" value="METHYLTRANSFERASE"/>
    <property type="match status" value="1"/>
</dbReference>
<dbReference type="Pfam" id="PF08241">
    <property type="entry name" value="Methyltransf_11"/>
    <property type="match status" value="1"/>
</dbReference>
<dbReference type="GeneID" id="57346682"/>
<proteinExistence type="predicted"/>
<reference evidence="2 3" key="1">
    <citation type="submission" date="2020-05" db="EMBL/GenBank/DDBJ databases">
        <title>Whole Genome Sequences of Enterobacteriales Associated with the International Space Station.</title>
        <authorList>
            <person name="Bharadwaj A."/>
            <person name="Daudu R."/>
            <person name="Singh N."/>
            <person name="Wood J."/>
            <person name="Debieu M."/>
            <person name="Mason C."/>
            <person name="Wang C."/>
            <person name="Venkateswaran K."/>
        </authorList>
    </citation>
    <scope>NUCLEOTIDE SEQUENCE [LARGE SCALE GENOMIC DNA]</scope>
    <source>
        <strain evidence="2 3">IF5SW-B1</strain>
    </source>
</reference>